<dbReference type="EMBL" id="ADLE01000008">
    <property type="protein sequence ID" value="EJZ64721.1"/>
    <property type="molecule type" value="Genomic_DNA"/>
</dbReference>
<evidence type="ECO:0000313" key="1">
    <source>
        <dbReference type="EMBL" id="EJZ64721.1"/>
    </source>
</evidence>
<sequence>MAGRDVNVQMGLTSVDEVSFMMLPGKVTEDVRPGNIKLGFFNQIQPEVESDKIALIFGVKYELEDDKILECVYRFEFRVNGLDRFITTHDKEGITVTYIMPLLINVAIGTMRGILVVKTAGTNLSKYPLPIIDSVRLTQSLSNP</sequence>
<keyword evidence="2" id="KW-1185">Reference proteome</keyword>
<name>K0X2F9_9BACT</name>
<proteinExistence type="predicted"/>
<dbReference type="GeneID" id="77848495"/>
<evidence type="ECO:0000313" key="2">
    <source>
        <dbReference type="Proteomes" id="UP000006044"/>
    </source>
</evidence>
<organism evidence="1 2">
    <name type="scientific">Barnesiella intestinihominis YIT 11860</name>
    <dbReference type="NCBI Taxonomy" id="742726"/>
    <lineage>
        <taxon>Bacteria</taxon>
        <taxon>Pseudomonadati</taxon>
        <taxon>Bacteroidota</taxon>
        <taxon>Bacteroidia</taxon>
        <taxon>Bacteroidales</taxon>
        <taxon>Barnesiellaceae</taxon>
        <taxon>Barnesiella</taxon>
    </lineage>
</organism>
<accession>K0X2F9</accession>
<dbReference type="Proteomes" id="UP000006044">
    <property type="component" value="Unassembled WGS sequence"/>
</dbReference>
<comment type="caution">
    <text evidence="1">The sequence shown here is derived from an EMBL/GenBank/DDBJ whole genome shotgun (WGS) entry which is preliminary data.</text>
</comment>
<dbReference type="STRING" id="742726.HMPREF9448_01203"/>
<gene>
    <name evidence="1" type="ORF">HMPREF9448_01203</name>
</gene>
<dbReference type="OrthoDB" id="595423at2"/>
<dbReference type="HOGENOM" id="CLU_1792671_0_0_10"/>
<dbReference type="RefSeq" id="WP_008861689.1">
    <property type="nucleotide sequence ID" value="NZ_JH815204.1"/>
</dbReference>
<dbReference type="AlphaFoldDB" id="K0X2F9"/>
<protein>
    <submittedName>
        <fullName evidence="1">Uncharacterized protein</fullName>
    </submittedName>
</protein>
<reference evidence="1 2" key="1">
    <citation type="submission" date="2012-08" db="EMBL/GenBank/DDBJ databases">
        <title>The Genome Sequence of Barnesiella intestinihominis YIT 11860.</title>
        <authorList>
            <consortium name="The Broad Institute Genome Sequencing Platform"/>
            <person name="Earl A."/>
            <person name="Ward D."/>
            <person name="Feldgarden M."/>
            <person name="Gevers D."/>
            <person name="Morotomi M."/>
            <person name="Walker B."/>
            <person name="Young S.K."/>
            <person name="Zeng Q."/>
            <person name="Gargeya S."/>
            <person name="Fitzgerald M."/>
            <person name="Haas B."/>
            <person name="Abouelleil A."/>
            <person name="Alvarado L."/>
            <person name="Arachchi H.M."/>
            <person name="Berlin A.M."/>
            <person name="Chapman S.B."/>
            <person name="Goldberg J."/>
            <person name="Griggs A."/>
            <person name="Gujja S."/>
            <person name="Hansen M."/>
            <person name="Howarth C."/>
            <person name="Imamovic A."/>
            <person name="Larimer J."/>
            <person name="McCowen C."/>
            <person name="Montmayeur A."/>
            <person name="Murphy C."/>
            <person name="Neiman D."/>
            <person name="Pearson M."/>
            <person name="Priest M."/>
            <person name="Roberts A."/>
            <person name="Saif S."/>
            <person name="Shea T."/>
            <person name="Sisk P."/>
            <person name="Sykes S."/>
            <person name="Wortman J."/>
            <person name="Nusbaum C."/>
            <person name="Birren B."/>
        </authorList>
    </citation>
    <scope>NUCLEOTIDE SEQUENCE [LARGE SCALE GENOMIC DNA]</scope>
    <source>
        <strain evidence="1 2">YIT 11860</strain>
    </source>
</reference>